<dbReference type="GO" id="GO:0046952">
    <property type="term" value="P:ketone body catabolic process"/>
    <property type="evidence" value="ECO:0007669"/>
    <property type="project" value="InterPro"/>
</dbReference>
<organism evidence="10 11">
    <name type="scientific">Nezara viridula</name>
    <name type="common">Southern green stink bug</name>
    <name type="synonym">Cimex viridulus</name>
    <dbReference type="NCBI Taxonomy" id="85310"/>
    <lineage>
        <taxon>Eukaryota</taxon>
        <taxon>Metazoa</taxon>
        <taxon>Ecdysozoa</taxon>
        <taxon>Arthropoda</taxon>
        <taxon>Hexapoda</taxon>
        <taxon>Insecta</taxon>
        <taxon>Pterygota</taxon>
        <taxon>Neoptera</taxon>
        <taxon>Paraneoptera</taxon>
        <taxon>Hemiptera</taxon>
        <taxon>Heteroptera</taxon>
        <taxon>Panheteroptera</taxon>
        <taxon>Pentatomomorpha</taxon>
        <taxon>Pentatomoidea</taxon>
        <taxon>Pentatomidae</taxon>
        <taxon>Pentatominae</taxon>
        <taxon>Nezara</taxon>
    </lineage>
</organism>
<keyword evidence="11" id="KW-1185">Reference proteome</keyword>
<comment type="function">
    <text evidence="7 8">Key enzyme for ketone body catabolism. Transfers the CoA moiety from succinate to acetoacetate. Formation of the enzyme-CoA intermediate proceeds via an unstable anhydride species formed between the carboxylate groups of the enzyme and substrate.</text>
</comment>
<evidence type="ECO:0000256" key="2">
    <source>
        <dbReference type="ARBA" id="ARBA00004753"/>
    </source>
</evidence>
<evidence type="ECO:0000256" key="6">
    <source>
        <dbReference type="ARBA" id="ARBA00023128"/>
    </source>
</evidence>
<dbReference type="GO" id="GO:0008260">
    <property type="term" value="F:succinyl-CoA:3-oxo-acid CoA-transferase activity"/>
    <property type="evidence" value="ECO:0007669"/>
    <property type="project" value="UniProtKB-EC"/>
</dbReference>
<dbReference type="PROSITE" id="PS01274">
    <property type="entry name" value="COA_TRANSF_2"/>
    <property type="match status" value="1"/>
</dbReference>
<comment type="catalytic activity">
    <reaction evidence="8">
        <text>a 3-oxo acid + succinyl-CoA = a 3-oxoacyl-CoA + succinate</text>
        <dbReference type="Rhea" id="RHEA:24564"/>
        <dbReference type="ChEBI" id="CHEBI:30031"/>
        <dbReference type="ChEBI" id="CHEBI:35973"/>
        <dbReference type="ChEBI" id="CHEBI:57292"/>
        <dbReference type="ChEBI" id="CHEBI:90726"/>
        <dbReference type="EC" id="2.8.3.5"/>
    </reaction>
</comment>
<dbReference type="NCBIfam" id="TIGR02428">
    <property type="entry name" value="pcaJ_scoB_fam"/>
    <property type="match status" value="1"/>
</dbReference>
<reference evidence="10" key="1">
    <citation type="submission" date="2022-01" db="EMBL/GenBank/DDBJ databases">
        <authorList>
            <person name="King R."/>
        </authorList>
    </citation>
    <scope>NUCLEOTIDE SEQUENCE</scope>
</reference>
<evidence type="ECO:0000256" key="9">
    <source>
        <dbReference type="PIRSR" id="PIRSR000858-1"/>
    </source>
</evidence>
<dbReference type="SUPFAM" id="SSF100950">
    <property type="entry name" value="NagB/RpiA/CoA transferase-like"/>
    <property type="match status" value="2"/>
</dbReference>
<dbReference type="InterPro" id="IPR004165">
    <property type="entry name" value="CoA_trans_fam_I"/>
</dbReference>
<dbReference type="InterPro" id="IPR014388">
    <property type="entry name" value="3-oxoacid_CoA-transferase"/>
</dbReference>
<evidence type="ECO:0000256" key="7">
    <source>
        <dbReference type="ARBA" id="ARBA00054372"/>
    </source>
</evidence>
<dbReference type="NCBIfam" id="TIGR02429">
    <property type="entry name" value="pcaI_scoA_fam"/>
    <property type="match status" value="1"/>
</dbReference>
<keyword evidence="6 8" id="KW-0496">Mitochondrion</keyword>
<feature type="active site" description="5-glutamyl coenzyme A thioester intermediate" evidence="9">
    <location>
        <position position="357"/>
    </location>
</feature>
<keyword evidence="4 8" id="KW-0808">Transferase</keyword>
<dbReference type="EC" id="2.8.3.5" evidence="8"/>
<dbReference type="PIRSF" id="PIRSF000858">
    <property type="entry name" value="SCOT-t"/>
    <property type="match status" value="1"/>
</dbReference>
<evidence type="ECO:0000313" key="10">
    <source>
        <dbReference type="EMBL" id="CAH1394958.1"/>
    </source>
</evidence>
<dbReference type="FunFam" id="3.40.1080.10:FF:000001">
    <property type="entry name" value="Succinyl-coa:3-ketoacid-coenzyme a transferase subunit b"/>
    <property type="match status" value="1"/>
</dbReference>
<dbReference type="Pfam" id="PF01144">
    <property type="entry name" value="CoA_trans"/>
    <property type="match status" value="2"/>
</dbReference>
<dbReference type="EMBL" id="OV725079">
    <property type="protein sequence ID" value="CAH1394958.1"/>
    <property type="molecule type" value="Genomic_DNA"/>
</dbReference>
<evidence type="ECO:0000256" key="8">
    <source>
        <dbReference type="PIRNR" id="PIRNR000858"/>
    </source>
</evidence>
<dbReference type="InterPro" id="IPR004164">
    <property type="entry name" value="CoA_transf_AS"/>
</dbReference>
<dbReference type="SMART" id="SM00882">
    <property type="entry name" value="CoA_trans"/>
    <property type="match status" value="2"/>
</dbReference>
<dbReference type="PANTHER" id="PTHR13707">
    <property type="entry name" value="KETOACID-COENZYME A TRANSFERASE"/>
    <property type="match status" value="1"/>
</dbReference>
<dbReference type="GO" id="GO:0005739">
    <property type="term" value="C:mitochondrion"/>
    <property type="evidence" value="ECO:0007669"/>
    <property type="project" value="UniProtKB-SubCell"/>
</dbReference>
<evidence type="ECO:0000256" key="5">
    <source>
        <dbReference type="ARBA" id="ARBA00022946"/>
    </source>
</evidence>
<evidence type="ECO:0000256" key="3">
    <source>
        <dbReference type="ARBA" id="ARBA00007154"/>
    </source>
</evidence>
<dbReference type="Proteomes" id="UP001152798">
    <property type="component" value="Chromosome 3"/>
</dbReference>
<dbReference type="InterPro" id="IPR004163">
    <property type="entry name" value="CoA_transf_BS"/>
</dbReference>
<dbReference type="PANTHER" id="PTHR13707:SF23">
    <property type="entry name" value="SUCCINYL-COA:3-KETOACID-COENZYME A TRANSFERASE"/>
    <property type="match status" value="1"/>
</dbReference>
<evidence type="ECO:0000313" key="11">
    <source>
        <dbReference type="Proteomes" id="UP001152798"/>
    </source>
</evidence>
<dbReference type="Gene3D" id="3.40.1080.10">
    <property type="entry name" value="Glutaconate Coenzyme A-transferase"/>
    <property type="match status" value="2"/>
</dbReference>
<dbReference type="AlphaFoldDB" id="A0A9P0EEG2"/>
<dbReference type="InterPro" id="IPR037171">
    <property type="entry name" value="NagB/RpiA_transferase-like"/>
</dbReference>
<sequence length="530" mass="57000">MALTQGLIGVLCRGRYRNLNKRSSFLINKAVQLCYSTQRNIDGSEVPARTRGPSKVYHSATDAIKDIPDGATILFGGFGLCGIPEKLIGAILETNLKDLTIVSNNTGVADFGLGLLLKEKRVKKVIGSFFGGNPDLGRQYLSGELELELTPQGTLAERLRAGAAGIPAFYTPTAFGTLIQEGGVPMMYDKNGKVKTSSPGRETRQFGGRDYVLETALTADWALIKGQVADEEGNTIFRKTARNFNPVMAQAARTTILEVEEVVPIGKLDPDHIHLPGIYINRLVKGEDYEKRLEKLVLAKKTASAASETPAAKLRERIARRAASEFKDGMYVNLGIGIPVMAASFIPKGMKVVLQSENGLLGIGSYPETRSDVDPDLINAAKEPVNIVSGASYFSSDESFAMIRGGHVDLTILGGLEVSQYGDLANWMVPGKMINGMGGAMDLVSAEGTKVVIVMEHNTKEGGHKIVTNCSLPLTGKKVVDLIITEKAVFKVHPEQGLTLIEIGEGIQVPEILTSTGCDFAVAEDLKTFS</sequence>
<protein>
    <recommendedName>
        <fullName evidence="8">Succinyl-CoA:3-ketoacid-coenzyme A transferase</fullName>
        <ecNumber evidence="8">2.8.3.5</ecNumber>
    </recommendedName>
</protein>
<proteinExistence type="inferred from homology"/>
<gene>
    <name evidence="10" type="ORF">NEZAVI_LOCUS5317</name>
</gene>
<dbReference type="InterPro" id="IPR012792">
    <property type="entry name" value="3-oxoacid_CoA-transf_A"/>
</dbReference>
<evidence type="ECO:0000256" key="4">
    <source>
        <dbReference type="ARBA" id="ARBA00022679"/>
    </source>
</evidence>
<dbReference type="FunFam" id="3.40.1080.10:FF:000002">
    <property type="entry name" value="Succinyl-CoA:3-ketoacid-coenzyme A transferase, mitochondrial"/>
    <property type="match status" value="1"/>
</dbReference>
<dbReference type="OrthoDB" id="1933379at2759"/>
<dbReference type="InterPro" id="IPR012791">
    <property type="entry name" value="3-oxoacid_CoA-transf_B"/>
</dbReference>
<accession>A0A9P0EEG2</accession>
<dbReference type="PROSITE" id="PS01273">
    <property type="entry name" value="COA_TRANSF_1"/>
    <property type="match status" value="1"/>
</dbReference>
<name>A0A9P0EEG2_NEZVI</name>
<comment type="pathway">
    <text evidence="2 8">Ketone metabolism; succinyl-CoA degradation; acetoacetyl-CoA from succinyl-CoA: step 1/1.</text>
</comment>
<comment type="subcellular location">
    <subcellularLocation>
        <location evidence="1">Mitochondrion</location>
    </subcellularLocation>
</comment>
<evidence type="ECO:0000256" key="1">
    <source>
        <dbReference type="ARBA" id="ARBA00004173"/>
    </source>
</evidence>
<keyword evidence="5" id="KW-0809">Transit peptide</keyword>
<comment type="similarity">
    <text evidence="3 8">Belongs to the 3-oxoacid CoA-transferase family.</text>
</comment>